<feature type="non-terminal residue" evidence="2">
    <location>
        <position position="1"/>
    </location>
</feature>
<name>A0A3E2GS97_SCYLI</name>
<protein>
    <recommendedName>
        <fullName evidence="4">Ubiquitin 3 binding protein But2 C-terminal domain-containing protein</fullName>
    </recommendedName>
</protein>
<dbReference type="OrthoDB" id="3836772at2759"/>
<feature type="signal peptide" evidence="1">
    <location>
        <begin position="1"/>
        <end position="18"/>
    </location>
</feature>
<reference evidence="2 3" key="1">
    <citation type="submission" date="2018-05" db="EMBL/GenBank/DDBJ databases">
        <title>Draft genome sequence of Scytalidium lignicola DSM 105466, a ubiquitous saprotrophic fungus.</title>
        <authorList>
            <person name="Buettner E."/>
            <person name="Gebauer A.M."/>
            <person name="Hofrichter M."/>
            <person name="Liers C."/>
            <person name="Kellner H."/>
        </authorList>
    </citation>
    <scope>NUCLEOTIDE SEQUENCE [LARGE SCALE GENOMIC DNA]</scope>
    <source>
        <strain evidence="2 3">DSM 105466</strain>
    </source>
</reference>
<feature type="non-terminal residue" evidence="2">
    <location>
        <position position="166"/>
    </location>
</feature>
<evidence type="ECO:0008006" key="4">
    <source>
        <dbReference type="Google" id="ProtNLM"/>
    </source>
</evidence>
<comment type="caution">
    <text evidence="2">The sequence shown here is derived from an EMBL/GenBank/DDBJ whole genome shotgun (WGS) entry which is preliminary data.</text>
</comment>
<dbReference type="AlphaFoldDB" id="A0A3E2GS97"/>
<gene>
    <name evidence="2" type="ORF">B7463_g12301</name>
</gene>
<proteinExistence type="predicted"/>
<keyword evidence="1" id="KW-0732">Signal</keyword>
<keyword evidence="3" id="KW-1185">Reference proteome</keyword>
<evidence type="ECO:0000256" key="1">
    <source>
        <dbReference type="SAM" id="SignalP"/>
    </source>
</evidence>
<accession>A0A3E2GS97</accession>
<dbReference type="EMBL" id="NCSJ02000527">
    <property type="protein sequence ID" value="RFU24035.1"/>
    <property type="molecule type" value="Genomic_DNA"/>
</dbReference>
<dbReference type="STRING" id="5539.A0A3E2GS97"/>
<evidence type="ECO:0000313" key="2">
    <source>
        <dbReference type="EMBL" id="RFU24035.1"/>
    </source>
</evidence>
<dbReference type="Proteomes" id="UP000258309">
    <property type="component" value="Unassembled WGS sequence"/>
</dbReference>
<sequence length="166" mass="17837">MHAKILTCLAALASAAFAAPAPEPALGSIPAVPIPGIQWTVTHLTRNLSTKYLYPLVFDAGTKTNDYYITIHASNTSPQDIDCTITIPVDQPSWYAVPCDGEWAISWGYNQGADSAVMTVLNHQLQQDAWFGYDHVSAIVNQGPVGPNPVYSIGSVSTTSDESEEQ</sequence>
<feature type="chain" id="PRO_5017770398" description="Ubiquitin 3 binding protein But2 C-terminal domain-containing protein" evidence="1">
    <location>
        <begin position="19"/>
        <end position="166"/>
    </location>
</feature>
<evidence type="ECO:0000313" key="3">
    <source>
        <dbReference type="Proteomes" id="UP000258309"/>
    </source>
</evidence>
<organism evidence="2 3">
    <name type="scientific">Scytalidium lignicola</name>
    <name type="common">Hyphomycete</name>
    <dbReference type="NCBI Taxonomy" id="5539"/>
    <lineage>
        <taxon>Eukaryota</taxon>
        <taxon>Fungi</taxon>
        <taxon>Dikarya</taxon>
        <taxon>Ascomycota</taxon>
        <taxon>Pezizomycotina</taxon>
        <taxon>Leotiomycetes</taxon>
        <taxon>Leotiomycetes incertae sedis</taxon>
        <taxon>Scytalidium</taxon>
    </lineage>
</organism>